<dbReference type="EMBL" id="LR796878">
    <property type="protein sequence ID" value="CAB4171639.1"/>
    <property type="molecule type" value="Genomic_DNA"/>
</dbReference>
<dbReference type="PANTHER" id="PTHR10625">
    <property type="entry name" value="HISTONE DEACETYLASE HDAC1-RELATED"/>
    <property type="match status" value="1"/>
</dbReference>
<dbReference type="EMBL" id="LR796644">
    <property type="protein sequence ID" value="CAB4156308.1"/>
    <property type="molecule type" value="Genomic_DNA"/>
</dbReference>
<dbReference type="EMBL" id="LR797395">
    <property type="protein sequence ID" value="CAB4213197.1"/>
    <property type="molecule type" value="Genomic_DNA"/>
</dbReference>
<evidence type="ECO:0000313" key="3">
    <source>
        <dbReference type="EMBL" id="CAB4156308.1"/>
    </source>
</evidence>
<gene>
    <name evidence="7" type="ORF">UFOVP1002_77</name>
    <name evidence="8" type="ORF">UFOVP1217_118</name>
    <name evidence="9" type="ORF">UFOVP1343_102</name>
    <name evidence="10" type="ORF">UFOVP1438_151</name>
    <name evidence="13" type="ORF">UFOVP1541_34</name>
    <name evidence="11" type="ORF">UFOVP1592_147</name>
    <name evidence="2" type="ORF">UFOVP465_8</name>
    <name evidence="3" type="ORF">UFOVP666_54</name>
    <name evidence="4" type="ORF">UFOVP727_131</name>
    <name evidence="12" type="ORF">UFOVP741_134</name>
    <name evidence="5" type="ORF">UFOVP819_82</name>
    <name evidence="6" type="ORF">UFOVP926_5</name>
</gene>
<dbReference type="SUPFAM" id="SSF52768">
    <property type="entry name" value="Arginase/deacetylase"/>
    <property type="match status" value="1"/>
</dbReference>
<evidence type="ECO:0000313" key="11">
    <source>
        <dbReference type="EMBL" id="CAB4217970.1"/>
    </source>
</evidence>
<reference evidence="7" key="1">
    <citation type="submission" date="2020-05" db="EMBL/GenBank/DDBJ databases">
        <authorList>
            <person name="Chiriac C."/>
            <person name="Salcher M."/>
            <person name="Ghai R."/>
            <person name="Kavagutti S V."/>
        </authorList>
    </citation>
    <scope>NUCLEOTIDE SEQUENCE</scope>
</reference>
<evidence type="ECO:0000313" key="9">
    <source>
        <dbReference type="EMBL" id="CAB4200755.1"/>
    </source>
</evidence>
<evidence type="ECO:0000313" key="5">
    <source>
        <dbReference type="EMBL" id="CAB4164733.1"/>
    </source>
</evidence>
<dbReference type="EMBL" id="LR797305">
    <property type="protein sequence ID" value="CAB4200755.1"/>
    <property type="molecule type" value="Genomic_DNA"/>
</dbReference>
<evidence type="ECO:0000259" key="1">
    <source>
        <dbReference type="Pfam" id="PF00850"/>
    </source>
</evidence>
<dbReference type="GO" id="GO:0004407">
    <property type="term" value="F:histone deacetylase activity"/>
    <property type="evidence" value="ECO:0007669"/>
    <property type="project" value="TreeGrafter"/>
</dbReference>
<dbReference type="EMBL" id="LR798341">
    <property type="protein sequence ID" value="CAB5225206.1"/>
    <property type="molecule type" value="Genomic_DNA"/>
</dbReference>
<evidence type="ECO:0000313" key="7">
    <source>
        <dbReference type="EMBL" id="CAB4178326.1"/>
    </source>
</evidence>
<dbReference type="Pfam" id="PF00850">
    <property type="entry name" value="Hist_deacetyl"/>
    <property type="match status" value="1"/>
</dbReference>
<dbReference type="EMBL" id="LR797452">
    <property type="protein sequence ID" value="CAB4217970.1"/>
    <property type="molecule type" value="Genomic_DNA"/>
</dbReference>
<dbReference type="InterPro" id="IPR037138">
    <property type="entry name" value="His_deacetylse_dom_sf"/>
</dbReference>
<dbReference type="PANTHER" id="PTHR10625:SF19">
    <property type="entry name" value="HISTONE DEACETYLASE 12"/>
    <property type="match status" value="1"/>
</dbReference>
<accession>A0A6J5Q7I5</accession>
<dbReference type="EMBL" id="LR796961">
    <property type="protein sequence ID" value="CAB4178326.1"/>
    <property type="molecule type" value="Genomic_DNA"/>
</dbReference>
<dbReference type="Gene3D" id="3.40.800.20">
    <property type="entry name" value="Histone deacetylase domain"/>
    <property type="match status" value="1"/>
</dbReference>
<organism evidence="7">
    <name type="scientific">uncultured Caudovirales phage</name>
    <dbReference type="NCBI Taxonomy" id="2100421"/>
    <lineage>
        <taxon>Viruses</taxon>
        <taxon>Duplodnaviria</taxon>
        <taxon>Heunggongvirae</taxon>
        <taxon>Uroviricota</taxon>
        <taxon>Caudoviricetes</taxon>
        <taxon>Peduoviridae</taxon>
        <taxon>Maltschvirus</taxon>
        <taxon>Maltschvirus maltsch</taxon>
    </lineage>
</organism>
<dbReference type="InterPro" id="IPR000286">
    <property type="entry name" value="HDACs"/>
</dbReference>
<dbReference type="EMBL" id="LR796443">
    <property type="protein sequence ID" value="CAB4145015.1"/>
    <property type="molecule type" value="Genomic_DNA"/>
</dbReference>
<dbReference type="EMBL" id="LR796698">
    <property type="protein sequence ID" value="CAB4160328.1"/>
    <property type="molecule type" value="Genomic_DNA"/>
</dbReference>
<evidence type="ECO:0000313" key="8">
    <source>
        <dbReference type="EMBL" id="CAB4191738.1"/>
    </source>
</evidence>
<dbReference type="InterPro" id="IPR023696">
    <property type="entry name" value="Ureohydrolase_dom_sf"/>
</dbReference>
<evidence type="ECO:0000313" key="2">
    <source>
        <dbReference type="EMBL" id="CAB4145015.1"/>
    </source>
</evidence>
<dbReference type="GO" id="GO:0040029">
    <property type="term" value="P:epigenetic regulation of gene expression"/>
    <property type="evidence" value="ECO:0007669"/>
    <property type="project" value="TreeGrafter"/>
</dbReference>
<evidence type="ECO:0000313" key="4">
    <source>
        <dbReference type="EMBL" id="CAB4160328.1"/>
    </source>
</evidence>
<dbReference type="InterPro" id="IPR023801">
    <property type="entry name" value="His_deacetylse_dom"/>
</dbReference>
<name>A0A6J5Q7I5_9CAUD</name>
<evidence type="ECO:0000313" key="13">
    <source>
        <dbReference type="EMBL" id="CAB5228797.1"/>
    </source>
</evidence>
<evidence type="ECO:0000313" key="12">
    <source>
        <dbReference type="EMBL" id="CAB5225206.1"/>
    </source>
</evidence>
<sequence length="313" mass="35085">MKVFWNSDYTNISHDFDTSRKSNNIVALIKENQEMPSQLRLHKDIPDVEICDPYAKTDVGVTEGLINSWLTKNYAEALRTNNNRLLSESQGFRWCPNTYTFARAHAHGLIASVDEVKSVGGRCGSLSSGLHHASMGSGAGFCTINGIALSAIYAHEQGFEPIILDFDAHCGGGTMNFLNKFNNSLDKEQTPIWHIDVSTNHFDSYDSDAKWSYLRVRSMNDDYIACIKEALEIARPLVNDRTVFIYNAGIDPMDAYEIDQEVIKQREKVVSDFIGDSKAIFALAGGYSGQNTTRDDVAKTHLYNIYGWAWSQK</sequence>
<feature type="domain" description="Histone deacetylase" evidence="1">
    <location>
        <begin position="76"/>
        <end position="293"/>
    </location>
</feature>
<protein>
    <submittedName>
        <fullName evidence="7">Histone deacetylase domain containing protein</fullName>
    </submittedName>
</protein>
<dbReference type="EMBL" id="LR798395">
    <property type="protein sequence ID" value="CAB5228797.1"/>
    <property type="molecule type" value="Genomic_DNA"/>
</dbReference>
<dbReference type="EMBL" id="LR797177">
    <property type="protein sequence ID" value="CAB4191738.1"/>
    <property type="molecule type" value="Genomic_DNA"/>
</dbReference>
<proteinExistence type="predicted"/>
<dbReference type="EMBL" id="LR796762">
    <property type="protein sequence ID" value="CAB4164733.1"/>
    <property type="molecule type" value="Genomic_DNA"/>
</dbReference>
<evidence type="ECO:0000313" key="6">
    <source>
        <dbReference type="EMBL" id="CAB4171639.1"/>
    </source>
</evidence>
<dbReference type="PRINTS" id="PR01270">
    <property type="entry name" value="HDASUPER"/>
</dbReference>
<evidence type="ECO:0000313" key="10">
    <source>
        <dbReference type="EMBL" id="CAB4213197.1"/>
    </source>
</evidence>